<organism evidence="1 3">
    <name type="scientific">Brevundimonas diminuta</name>
    <name type="common">Pseudomonas diminuta</name>
    <dbReference type="NCBI Taxonomy" id="293"/>
    <lineage>
        <taxon>Bacteria</taxon>
        <taxon>Pseudomonadati</taxon>
        <taxon>Pseudomonadota</taxon>
        <taxon>Alphaproteobacteria</taxon>
        <taxon>Caulobacterales</taxon>
        <taxon>Caulobacteraceae</taxon>
        <taxon>Brevundimonas</taxon>
    </lineage>
</organism>
<reference evidence="2 4" key="2">
    <citation type="submission" date="2020-12" db="EMBL/GenBank/DDBJ databases">
        <title>FDA dAtabase for Regulatory Grade micrObial Sequences (FDA-ARGOS): Supporting development and validation of Infectious Disease Dx tests.</title>
        <authorList>
            <person name="Kerrigan L."/>
            <person name="Long C."/>
            <person name="Tallon L."/>
            <person name="Sadzewicz L."/>
            <person name="Zhao X."/>
            <person name="Boylan J."/>
            <person name="Ott S."/>
            <person name="Bowen H."/>
            <person name="Vavikolanu K."/>
            <person name="Mehta A."/>
            <person name="Aluvathingal J."/>
            <person name="Nadendla S."/>
            <person name="Yan Y."/>
            <person name="Sichtig H."/>
        </authorList>
    </citation>
    <scope>NUCLEOTIDE SEQUENCE [LARGE SCALE GENOMIC DNA]</scope>
    <source>
        <strain evidence="2 4">FDAARGOS_1026</strain>
    </source>
</reference>
<name>A0A410NVE5_BREDI</name>
<keyword evidence="4" id="KW-1185">Reference proteome</keyword>
<sequence>MAEVKHTPGPWNTFQTNGKGVETPGGVTHWVKAGEGYGHVGDGFLSVCIGGSRDAEANARLIAATPDLFDFAQALDSSWSESFPDGPDGECRHGLGALADEHRALWKQCRSALSKATAQQEGS</sequence>
<dbReference type="Proteomes" id="UP000287388">
    <property type="component" value="Chromosome"/>
</dbReference>
<dbReference type="EMBL" id="CP066026">
    <property type="protein sequence ID" value="QQB88787.1"/>
    <property type="molecule type" value="Genomic_DNA"/>
</dbReference>
<dbReference type="RefSeq" id="WP_128719347.1">
    <property type="nucleotide sequence ID" value="NZ_BJNC01000040.1"/>
</dbReference>
<evidence type="ECO:0000313" key="2">
    <source>
        <dbReference type="EMBL" id="QQB88787.1"/>
    </source>
</evidence>
<evidence type="ECO:0000313" key="4">
    <source>
        <dbReference type="Proteomes" id="UP000596117"/>
    </source>
</evidence>
<dbReference type="AlphaFoldDB" id="A0A410NVE5"/>
<evidence type="ECO:0000313" key="3">
    <source>
        <dbReference type="Proteomes" id="UP000287388"/>
    </source>
</evidence>
<proteinExistence type="predicted"/>
<protein>
    <submittedName>
        <fullName evidence="1">Uncharacterized protein</fullName>
    </submittedName>
</protein>
<dbReference type="Proteomes" id="UP000596117">
    <property type="component" value="Chromosome"/>
</dbReference>
<dbReference type="EMBL" id="CP035093">
    <property type="protein sequence ID" value="QAT13848.1"/>
    <property type="molecule type" value="Genomic_DNA"/>
</dbReference>
<accession>A0A410NVE5</accession>
<dbReference type="KEGG" id="bdm:EQG53_05455"/>
<evidence type="ECO:0000313" key="1">
    <source>
        <dbReference type="EMBL" id="QAT13848.1"/>
    </source>
</evidence>
<reference evidence="1 3" key="1">
    <citation type="submission" date="2019-01" db="EMBL/GenBank/DDBJ databases">
        <title>Brevundimonas diminuta Genome sequencing and assembly.</title>
        <authorList>
            <person name="Chen H."/>
        </authorList>
    </citation>
    <scope>NUCLEOTIDE SEQUENCE [LARGE SCALE GENOMIC DNA]</scope>
    <source>
        <strain evidence="1">ATCC</strain>
        <strain evidence="3">ATCC(B) 19146</strain>
    </source>
</reference>
<gene>
    <name evidence="1" type="ORF">EQG53_05455</name>
    <name evidence="2" type="ORF">I6H83_16975</name>
</gene>